<dbReference type="Proteomes" id="UP001283361">
    <property type="component" value="Unassembled WGS sequence"/>
</dbReference>
<dbReference type="AlphaFoldDB" id="A0AAE1CP91"/>
<sequence length="83" mass="9091">MRLGECGMKTISAGWRPQSGSGGMWDEDYISRLETAVWGWGEEGGMKAKSAGWSPRSGAGGRWDEDYISRLETTVWGWGGEMG</sequence>
<protein>
    <submittedName>
        <fullName evidence="1">Uncharacterized protein</fullName>
    </submittedName>
</protein>
<evidence type="ECO:0000313" key="1">
    <source>
        <dbReference type="EMBL" id="KAK3722603.1"/>
    </source>
</evidence>
<accession>A0AAE1CP91</accession>
<proteinExistence type="predicted"/>
<gene>
    <name evidence="1" type="ORF">RRG08_053722</name>
</gene>
<name>A0AAE1CP91_9GAST</name>
<keyword evidence="2" id="KW-1185">Reference proteome</keyword>
<comment type="caution">
    <text evidence="1">The sequence shown here is derived from an EMBL/GenBank/DDBJ whole genome shotgun (WGS) entry which is preliminary data.</text>
</comment>
<reference evidence="1" key="1">
    <citation type="journal article" date="2023" name="G3 (Bethesda)">
        <title>A reference genome for the long-term kleptoplast-retaining sea slug Elysia crispata morphotype clarki.</title>
        <authorList>
            <person name="Eastman K.E."/>
            <person name="Pendleton A.L."/>
            <person name="Shaikh M.A."/>
            <person name="Suttiyut T."/>
            <person name="Ogas R."/>
            <person name="Tomko P."/>
            <person name="Gavelis G."/>
            <person name="Widhalm J.R."/>
            <person name="Wisecaver J.H."/>
        </authorList>
    </citation>
    <scope>NUCLEOTIDE SEQUENCE</scope>
    <source>
        <strain evidence="1">ECLA1</strain>
    </source>
</reference>
<evidence type="ECO:0000313" key="2">
    <source>
        <dbReference type="Proteomes" id="UP001283361"/>
    </source>
</evidence>
<dbReference type="EMBL" id="JAWDGP010007370">
    <property type="protein sequence ID" value="KAK3722603.1"/>
    <property type="molecule type" value="Genomic_DNA"/>
</dbReference>
<organism evidence="1 2">
    <name type="scientific">Elysia crispata</name>
    <name type="common">lettuce slug</name>
    <dbReference type="NCBI Taxonomy" id="231223"/>
    <lineage>
        <taxon>Eukaryota</taxon>
        <taxon>Metazoa</taxon>
        <taxon>Spiralia</taxon>
        <taxon>Lophotrochozoa</taxon>
        <taxon>Mollusca</taxon>
        <taxon>Gastropoda</taxon>
        <taxon>Heterobranchia</taxon>
        <taxon>Euthyneura</taxon>
        <taxon>Panpulmonata</taxon>
        <taxon>Sacoglossa</taxon>
        <taxon>Placobranchoidea</taxon>
        <taxon>Plakobranchidae</taxon>
        <taxon>Elysia</taxon>
    </lineage>
</organism>